<comment type="caution">
    <text evidence="2">The sequence shown here is derived from an EMBL/GenBank/DDBJ whole genome shotgun (WGS) entry which is preliminary data.</text>
</comment>
<name>A0AAV9DJ93_ACOCL</name>
<evidence type="ECO:0000313" key="2">
    <source>
        <dbReference type="EMBL" id="KAK1301001.1"/>
    </source>
</evidence>
<sequence>MASFEEEERLVQMVHDFIEPSSPPPPTTTITSSSSSPHPSLHQLEAIIGSSTDGEMEVLQRVVKHLSEMGSEKTRSSNCVKKKRLMMKLRMDGYDASLCRSSWVSTLDCPSGDYEYIDIVMVGGSTSKRLIVDIDFKSQFELVRPTRAYTELSNTLPNIFVGNEEKLNRVISLLCSAAQLSLKERGLHVPPWRKATYMKSKWLSCCQKSLLLCGFQVKEMVKMPNKGLGGGGGGGGGACFSGLSSQFSELSINCC</sequence>
<dbReference type="Pfam" id="PF04720">
    <property type="entry name" value="PDDEXK_6"/>
    <property type="match status" value="1"/>
</dbReference>
<dbReference type="PANTHER" id="PTHR31579">
    <property type="entry name" value="OS03G0796600 PROTEIN"/>
    <property type="match status" value="1"/>
</dbReference>
<organism evidence="2 3">
    <name type="scientific">Acorus calamus</name>
    <name type="common">Sweet flag</name>
    <dbReference type="NCBI Taxonomy" id="4465"/>
    <lineage>
        <taxon>Eukaryota</taxon>
        <taxon>Viridiplantae</taxon>
        <taxon>Streptophyta</taxon>
        <taxon>Embryophyta</taxon>
        <taxon>Tracheophyta</taxon>
        <taxon>Spermatophyta</taxon>
        <taxon>Magnoliopsida</taxon>
        <taxon>Liliopsida</taxon>
        <taxon>Acoraceae</taxon>
        <taxon>Acorus</taxon>
    </lineage>
</organism>
<dbReference type="PANTHER" id="PTHR31579:SF34">
    <property type="entry name" value="T14N5.3 PROTEIN"/>
    <property type="match status" value="1"/>
</dbReference>
<evidence type="ECO:0000256" key="1">
    <source>
        <dbReference type="SAM" id="MobiDB-lite"/>
    </source>
</evidence>
<accession>A0AAV9DJ93</accession>
<reference evidence="2" key="1">
    <citation type="journal article" date="2023" name="Nat. Commun.">
        <title>Diploid and tetraploid genomes of Acorus and the evolution of monocots.</title>
        <authorList>
            <person name="Ma L."/>
            <person name="Liu K.W."/>
            <person name="Li Z."/>
            <person name="Hsiao Y.Y."/>
            <person name="Qi Y."/>
            <person name="Fu T."/>
            <person name="Tang G.D."/>
            <person name="Zhang D."/>
            <person name="Sun W.H."/>
            <person name="Liu D.K."/>
            <person name="Li Y."/>
            <person name="Chen G.Z."/>
            <person name="Liu X.D."/>
            <person name="Liao X.Y."/>
            <person name="Jiang Y.T."/>
            <person name="Yu X."/>
            <person name="Hao Y."/>
            <person name="Huang J."/>
            <person name="Zhao X.W."/>
            <person name="Ke S."/>
            <person name="Chen Y.Y."/>
            <person name="Wu W.L."/>
            <person name="Hsu J.L."/>
            <person name="Lin Y.F."/>
            <person name="Huang M.D."/>
            <person name="Li C.Y."/>
            <person name="Huang L."/>
            <person name="Wang Z.W."/>
            <person name="Zhao X."/>
            <person name="Zhong W.Y."/>
            <person name="Peng D.H."/>
            <person name="Ahmad S."/>
            <person name="Lan S."/>
            <person name="Zhang J.S."/>
            <person name="Tsai W.C."/>
            <person name="Van de Peer Y."/>
            <person name="Liu Z.J."/>
        </authorList>
    </citation>
    <scope>NUCLEOTIDE SEQUENCE</scope>
    <source>
        <strain evidence="2">CP</strain>
    </source>
</reference>
<dbReference type="EMBL" id="JAUJYO010000013">
    <property type="protein sequence ID" value="KAK1301001.1"/>
    <property type="molecule type" value="Genomic_DNA"/>
</dbReference>
<dbReference type="Proteomes" id="UP001180020">
    <property type="component" value="Unassembled WGS sequence"/>
</dbReference>
<protein>
    <submittedName>
        <fullName evidence="2">Uncharacterized protein</fullName>
    </submittedName>
</protein>
<dbReference type="AlphaFoldDB" id="A0AAV9DJ93"/>
<feature type="compositionally biased region" description="Low complexity" evidence="1">
    <location>
        <begin position="28"/>
        <end position="40"/>
    </location>
</feature>
<dbReference type="InterPro" id="IPR006502">
    <property type="entry name" value="PDDEXK-like"/>
</dbReference>
<evidence type="ECO:0000313" key="3">
    <source>
        <dbReference type="Proteomes" id="UP001180020"/>
    </source>
</evidence>
<dbReference type="NCBIfam" id="TIGR01615">
    <property type="entry name" value="A_thal_3542"/>
    <property type="match status" value="1"/>
</dbReference>
<keyword evidence="3" id="KW-1185">Reference proteome</keyword>
<reference evidence="2" key="2">
    <citation type="submission" date="2023-06" db="EMBL/GenBank/DDBJ databases">
        <authorList>
            <person name="Ma L."/>
            <person name="Liu K.-W."/>
            <person name="Li Z."/>
            <person name="Hsiao Y.-Y."/>
            <person name="Qi Y."/>
            <person name="Fu T."/>
            <person name="Tang G."/>
            <person name="Zhang D."/>
            <person name="Sun W.-H."/>
            <person name="Liu D.-K."/>
            <person name="Li Y."/>
            <person name="Chen G.-Z."/>
            <person name="Liu X.-D."/>
            <person name="Liao X.-Y."/>
            <person name="Jiang Y.-T."/>
            <person name="Yu X."/>
            <person name="Hao Y."/>
            <person name="Huang J."/>
            <person name="Zhao X.-W."/>
            <person name="Ke S."/>
            <person name="Chen Y.-Y."/>
            <person name="Wu W.-L."/>
            <person name="Hsu J.-L."/>
            <person name="Lin Y.-F."/>
            <person name="Huang M.-D."/>
            <person name="Li C.-Y."/>
            <person name="Huang L."/>
            <person name="Wang Z.-W."/>
            <person name="Zhao X."/>
            <person name="Zhong W.-Y."/>
            <person name="Peng D.-H."/>
            <person name="Ahmad S."/>
            <person name="Lan S."/>
            <person name="Zhang J.-S."/>
            <person name="Tsai W.-C."/>
            <person name="Van De Peer Y."/>
            <person name="Liu Z.-J."/>
        </authorList>
    </citation>
    <scope>NUCLEOTIDE SEQUENCE</scope>
    <source>
        <strain evidence="2">CP</strain>
        <tissue evidence="2">Leaves</tissue>
    </source>
</reference>
<gene>
    <name evidence="2" type="ORF">QJS10_CPB13g00839</name>
</gene>
<feature type="region of interest" description="Disordered" evidence="1">
    <location>
        <begin position="17"/>
        <end position="40"/>
    </location>
</feature>
<proteinExistence type="predicted"/>